<dbReference type="HOGENOM" id="CLU_2743606_0_0_1"/>
<dbReference type="Gramene" id="Bra040730.1">
    <property type="protein sequence ID" value="Bra040730.1-P"/>
    <property type="gene ID" value="Bra040730"/>
</dbReference>
<organism evidence="1 2">
    <name type="scientific">Brassica campestris</name>
    <name type="common">Field mustard</name>
    <dbReference type="NCBI Taxonomy" id="3711"/>
    <lineage>
        <taxon>Eukaryota</taxon>
        <taxon>Viridiplantae</taxon>
        <taxon>Streptophyta</taxon>
        <taxon>Embryophyta</taxon>
        <taxon>Tracheophyta</taxon>
        <taxon>Spermatophyta</taxon>
        <taxon>Magnoliopsida</taxon>
        <taxon>eudicotyledons</taxon>
        <taxon>Gunneridae</taxon>
        <taxon>Pentapetalae</taxon>
        <taxon>rosids</taxon>
        <taxon>malvids</taxon>
        <taxon>Brassicales</taxon>
        <taxon>Brassicaceae</taxon>
        <taxon>Brassiceae</taxon>
        <taxon>Brassica</taxon>
    </lineage>
</organism>
<protein>
    <submittedName>
        <fullName evidence="1">Uncharacterized protein</fullName>
    </submittedName>
</protein>
<keyword evidence="2" id="KW-1185">Reference proteome</keyword>
<reference evidence="2" key="2">
    <citation type="journal article" date="2018" name="Hortic Res">
        <title>Improved Brassica rapa reference genome by single-molecule sequencing and chromosome conformation capture technologies.</title>
        <authorList>
            <person name="Zhang L."/>
            <person name="Cai X."/>
            <person name="Wu J."/>
            <person name="Liu M."/>
            <person name="Grob S."/>
            <person name="Cheng F."/>
            <person name="Liang J."/>
            <person name="Cai C."/>
            <person name="Liu Z."/>
            <person name="Liu B."/>
            <person name="Wang F."/>
            <person name="Li S."/>
            <person name="Liu F."/>
            <person name="Li X."/>
            <person name="Cheng L."/>
            <person name="Yang W."/>
            <person name="Li M.H."/>
            <person name="Grossniklaus U."/>
            <person name="Zheng H."/>
            <person name="Wang X."/>
        </authorList>
    </citation>
    <scope>NUCLEOTIDE SEQUENCE [LARGE SCALE GENOMIC DNA]</scope>
    <source>
        <strain evidence="2">cv. Chiifu-401-42</strain>
    </source>
</reference>
<dbReference type="EnsemblPlants" id="Bra040730.1">
    <property type="protein sequence ID" value="Bra040730.1-P"/>
    <property type="gene ID" value="Bra040730"/>
</dbReference>
<accession>M4FI01</accession>
<dbReference type="Proteomes" id="UP000011750">
    <property type="component" value="Unassembled WGS sequence"/>
</dbReference>
<reference evidence="2" key="1">
    <citation type="journal article" date="2011" name="Nat. Genet.">
        <title>The genome of the mesopolyploid crop species Brassica rapa.</title>
        <authorList>
            <consortium name="Brassica rapa Genome Sequencing Project Consortium"/>
            <person name="Wang X."/>
            <person name="Wang H."/>
            <person name="Wang J."/>
            <person name="Sun R."/>
            <person name="Wu J."/>
            <person name="Liu S."/>
            <person name="Bai Y."/>
            <person name="Mun J.H."/>
            <person name="Bancroft I."/>
            <person name="Cheng F."/>
            <person name="Huang S."/>
            <person name="Li X."/>
            <person name="Hua W."/>
            <person name="Wang J."/>
            <person name="Wang X."/>
            <person name="Freeling M."/>
            <person name="Pires J.C."/>
            <person name="Paterson A.H."/>
            <person name="Chalhoub B."/>
            <person name="Wang B."/>
            <person name="Hayward A."/>
            <person name="Sharpe A.G."/>
            <person name="Park B.S."/>
            <person name="Weisshaar B."/>
            <person name="Liu B."/>
            <person name="Li B."/>
            <person name="Liu B."/>
            <person name="Tong C."/>
            <person name="Song C."/>
            <person name="Duran C."/>
            <person name="Peng C."/>
            <person name="Geng C."/>
            <person name="Koh C."/>
            <person name="Lin C."/>
            <person name="Edwards D."/>
            <person name="Mu D."/>
            <person name="Shen D."/>
            <person name="Soumpourou E."/>
            <person name="Li F."/>
            <person name="Fraser F."/>
            <person name="Conant G."/>
            <person name="Lassalle G."/>
            <person name="King G.J."/>
            <person name="Bonnema G."/>
            <person name="Tang H."/>
            <person name="Wang H."/>
            <person name="Belcram H."/>
            <person name="Zhou H."/>
            <person name="Hirakawa H."/>
            <person name="Abe H."/>
            <person name="Guo H."/>
            <person name="Wang H."/>
            <person name="Jin H."/>
            <person name="Parkin I.A."/>
            <person name="Batley J."/>
            <person name="Kim J.S."/>
            <person name="Just J."/>
            <person name="Li J."/>
            <person name="Xu J."/>
            <person name="Deng J."/>
            <person name="Kim J.A."/>
            <person name="Li J."/>
            <person name="Yu J."/>
            <person name="Meng J."/>
            <person name="Wang J."/>
            <person name="Min J."/>
            <person name="Poulain J."/>
            <person name="Wang J."/>
            <person name="Hatakeyama K."/>
            <person name="Wu K."/>
            <person name="Wang L."/>
            <person name="Fang L."/>
            <person name="Trick M."/>
            <person name="Links M.G."/>
            <person name="Zhao M."/>
            <person name="Jin M."/>
            <person name="Ramchiary N."/>
            <person name="Drou N."/>
            <person name="Berkman P.J."/>
            <person name="Cai Q."/>
            <person name="Huang Q."/>
            <person name="Li R."/>
            <person name="Tabata S."/>
            <person name="Cheng S."/>
            <person name="Zhang S."/>
            <person name="Zhang S."/>
            <person name="Huang S."/>
            <person name="Sato S."/>
            <person name="Sun S."/>
            <person name="Kwon S.J."/>
            <person name="Choi S.R."/>
            <person name="Lee T.H."/>
            <person name="Fan W."/>
            <person name="Zhao X."/>
            <person name="Tan X."/>
            <person name="Xu X."/>
            <person name="Wang Y."/>
            <person name="Qiu Y."/>
            <person name="Yin Y."/>
            <person name="Li Y."/>
            <person name="Du Y."/>
            <person name="Liao Y."/>
            <person name="Lim Y."/>
            <person name="Narusaka Y."/>
            <person name="Wang Y."/>
            <person name="Wang Z."/>
            <person name="Li Z."/>
            <person name="Wang Z."/>
            <person name="Xiong Z."/>
            <person name="Zhang Z."/>
        </authorList>
    </citation>
    <scope>NUCLEOTIDE SEQUENCE [LARGE SCALE GENOMIC DNA]</scope>
    <source>
        <strain evidence="2">cv. Chiifu-401-42</strain>
    </source>
</reference>
<evidence type="ECO:0000313" key="2">
    <source>
        <dbReference type="Proteomes" id="UP000011750"/>
    </source>
</evidence>
<proteinExistence type="predicted"/>
<reference evidence="1" key="3">
    <citation type="submission" date="2023-03" db="UniProtKB">
        <authorList>
            <consortium name="EnsemblPlants"/>
        </authorList>
    </citation>
    <scope>IDENTIFICATION</scope>
    <source>
        <strain evidence="1">cv. Chiifu-401-42</strain>
    </source>
</reference>
<dbReference type="InParanoid" id="M4FI01"/>
<sequence length="71" mass="8412">MWWAERKAVEEREGDERCGERVLNVVEMERAEERFVKEMEVTRRNSEPASQVMTVGGVWRRDGGRRGRWGC</sequence>
<dbReference type="AlphaFoldDB" id="M4FI01"/>
<evidence type="ECO:0000313" key="1">
    <source>
        <dbReference type="EnsemblPlants" id="Bra040730.1-P"/>
    </source>
</evidence>
<name>M4FI01_BRACM</name>